<dbReference type="RefSeq" id="WP_130542431.1">
    <property type="nucleotide sequence ID" value="NZ_CP042431.1"/>
</dbReference>
<evidence type="ECO:0008006" key="4">
    <source>
        <dbReference type="Google" id="ProtNLM"/>
    </source>
</evidence>
<proteinExistence type="predicted"/>
<dbReference type="OrthoDB" id="9786188at2"/>
<dbReference type="SUPFAM" id="SSF52266">
    <property type="entry name" value="SGNH hydrolase"/>
    <property type="match status" value="1"/>
</dbReference>
<dbReference type="GO" id="GO:0016788">
    <property type="term" value="F:hydrolase activity, acting on ester bonds"/>
    <property type="evidence" value="ECO:0007669"/>
    <property type="project" value="UniProtKB-ARBA"/>
</dbReference>
<evidence type="ECO:0000313" key="2">
    <source>
        <dbReference type="EMBL" id="RZS71965.1"/>
    </source>
</evidence>
<organism evidence="2 3">
    <name type="scientific">Pseudobacter ginsenosidimutans</name>
    <dbReference type="NCBI Taxonomy" id="661488"/>
    <lineage>
        <taxon>Bacteria</taxon>
        <taxon>Pseudomonadati</taxon>
        <taxon>Bacteroidota</taxon>
        <taxon>Chitinophagia</taxon>
        <taxon>Chitinophagales</taxon>
        <taxon>Chitinophagaceae</taxon>
        <taxon>Pseudobacter</taxon>
    </lineage>
</organism>
<reference evidence="2 3" key="1">
    <citation type="submission" date="2019-02" db="EMBL/GenBank/DDBJ databases">
        <title>Genomic Encyclopedia of Type Strains, Phase IV (KMG-IV): sequencing the most valuable type-strain genomes for metagenomic binning, comparative biology and taxonomic classification.</title>
        <authorList>
            <person name="Goeker M."/>
        </authorList>
    </citation>
    <scope>NUCLEOTIDE SEQUENCE [LARGE SCALE GENOMIC DNA]</scope>
    <source>
        <strain evidence="2 3">DSM 18116</strain>
    </source>
</reference>
<feature type="signal peptide" evidence="1">
    <location>
        <begin position="1"/>
        <end position="20"/>
    </location>
</feature>
<dbReference type="Proteomes" id="UP000293874">
    <property type="component" value="Unassembled WGS sequence"/>
</dbReference>
<accession>A0A4Q7MT22</accession>
<dbReference type="AlphaFoldDB" id="A0A4Q7MT22"/>
<dbReference type="InterPro" id="IPR036514">
    <property type="entry name" value="SGNH_hydro_sf"/>
</dbReference>
<feature type="chain" id="PRO_5020982180" description="Secreted protein (Por secretion system target)" evidence="1">
    <location>
        <begin position="21"/>
        <end position="414"/>
    </location>
</feature>
<dbReference type="EMBL" id="SGXA01000002">
    <property type="protein sequence ID" value="RZS71965.1"/>
    <property type="molecule type" value="Genomic_DNA"/>
</dbReference>
<sequence>MNRLHLICLMLLAGCLSASSQYRVAVVGSSTAGGTGAWPLDSSWVNRFNQYYKHKLRIVDSTYTLAVGGYPVYKGMPSSYVPPPDRDGPDHSKNVTRANAQLAGLPLPYNGIVFINYPSNKYEEYSIAEIMICLQTIYDSVLKEGHRCYIITTQPRSGGIWDNPSLKRKLAVIKDSIINRFGTQTINFYDGLYNPADSTILTKFHSGDGIHFNNEGHRELFERVRAKNVFNIVLPVKLEAFNGECRNDRISLQWTAECTDPNTAFIVQRSEDGKLYNNLGELKATATQASSYRYIDSTPLPGKNFYRLQIQETAQSIYSNALLIRNAKPGLVLNRLYPNPANQPMLVAELIAAQNYPGTVNILSISGLSFMSRETHFKKGEMQLWLPVEYLPGGQYVLSIRYGDGQSILRSFSK</sequence>
<keyword evidence="3" id="KW-1185">Reference proteome</keyword>
<dbReference type="PROSITE" id="PS51257">
    <property type="entry name" value="PROKAR_LIPOPROTEIN"/>
    <property type="match status" value="1"/>
</dbReference>
<comment type="caution">
    <text evidence="2">The sequence shown here is derived from an EMBL/GenBank/DDBJ whole genome shotgun (WGS) entry which is preliminary data.</text>
</comment>
<evidence type="ECO:0000256" key="1">
    <source>
        <dbReference type="SAM" id="SignalP"/>
    </source>
</evidence>
<dbReference type="CDD" id="cd00229">
    <property type="entry name" value="SGNH_hydrolase"/>
    <property type="match status" value="1"/>
</dbReference>
<dbReference type="Gene3D" id="3.40.50.1110">
    <property type="entry name" value="SGNH hydrolase"/>
    <property type="match status" value="1"/>
</dbReference>
<evidence type="ECO:0000313" key="3">
    <source>
        <dbReference type="Proteomes" id="UP000293874"/>
    </source>
</evidence>
<gene>
    <name evidence="2" type="ORF">EV199_3878</name>
</gene>
<name>A0A4Q7MT22_9BACT</name>
<protein>
    <recommendedName>
        <fullName evidence="4">Secreted protein (Por secretion system target)</fullName>
    </recommendedName>
</protein>
<keyword evidence="1" id="KW-0732">Signal</keyword>